<dbReference type="Proteomes" id="UP000027443">
    <property type="component" value="Unassembled WGS sequence"/>
</dbReference>
<accession>A0ABR4S8F1</accession>
<reference evidence="2 3" key="1">
    <citation type="submission" date="2014-03" db="EMBL/GenBank/DDBJ databases">
        <title>Genome Sequence of Streptomyces wadayamensis A23 strain, an endophytic actinobacteria from Citrus reticulata.</title>
        <authorList>
            <person name="de Oliveira L.G."/>
            <person name="Tormet G.D."/>
            <person name="Marcon J."/>
            <person name="Samborsky M."/>
            <person name="Araujo W.L."/>
            <person name="de Azevedo J.L."/>
        </authorList>
    </citation>
    <scope>NUCLEOTIDE SEQUENCE [LARGE SCALE GENOMIC DNA]</scope>
    <source>
        <strain evidence="2 3">A23</strain>
    </source>
</reference>
<dbReference type="InterPro" id="IPR007278">
    <property type="entry name" value="DUF397"/>
</dbReference>
<keyword evidence="3" id="KW-1185">Reference proteome</keyword>
<feature type="domain" description="DUF397" evidence="1">
    <location>
        <begin position="14"/>
        <end position="69"/>
    </location>
</feature>
<dbReference type="EMBL" id="JHDU01000025">
    <property type="protein sequence ID" value="KDR61710.1"/>
    <property type="molecule type" value="Genomic_DNA"/>
</dbReference>
<organism evidence="2 3">
    <name type="scientific">Streptomyces wadayamensis</name>
    <dbReference type="NCBI Taxonomy" id="141454"/>
    <lineage>
        <taxon>Bacteria</taxon>
        <taxon>Bacillati</taxon>
        <taxon>Actinomycetota</taxon>
        <taxon>Actinomycetes</taxon>
        <taxon>Kitasatosporales</taxon>
        <taxon>Streptomycetaceae</taxon>
        <taxon>Streptomyces</taxon>
    </lineage>
</organism>
<name>A0ABR4S8F1_9ACTN</name>
<evidence type="ECO:0000313" key="2">
    <source>
        <dbReference type="EMBL" id="KDR61710.1"/>
    </source>
</evidence>
<dbReference type="Pfam" id="PF04149">
    <property type="entry name" value="DUF397"/>
    <property type="match status" value="1"/>
</dbReference>
<gene>
    <name evidence="2" type="ORF">DC60_12390</name>
</gene>
<evidence type="ECO:0000313" key="3">
    <source>
        <dbReference type="Proteomes" id="UP000027443"/>
    </source>
</evidence>
<protein>
    <recommendedName>
        <fullName evidence="1">DUF397 domain-containing protein</fullName>
    </recommendedName>
</protein>
<sequence>MTELLGVSAVFNPEWTKSSYSSQDGGNCVEWAPSVALATGTVPVRDSKAPARPHRALSSAAWRVFVGGVVRDR</sequence>
<comment type="caution">
    <text evidence="2">The sequence shown here is derived from an EMBL/GenBank/DDBJ whole genome shotgun (WGS) entry which is preliminary data.</text>
</comment>
<proteinExistence type="predicted"/>
<evidence type="ECO:0000259" key="1">
    <source>
        <dbReference type="Pfam" id="PF04149"/>
    </source>
</evidence>